<dbReference type="SUPFAM" id="SSF141523">
    <property type="entry name" value="L,D-transpeptidase catalytic domain-like"/>
    <property type="match status" value="1"/>
</dbReference>
<dbReference type="InterPro" id="IPR005490">
    <property type="entry name" value="LD_TPept_cat_dom"/>
</dbReference>
<accession>A0A017HR36</accession>
<evidence type="ECO:0000256" key="10">
    <source>
        <dbReference type="SAM" id="SignalP"/>
    </source>
</evidence>
<dbReference type="AlphaFoldDB" id="A0A017HR36"/>
<dbReference type="PROSITE" id="PS52029">
    <property type="entry name" value="LD_TPASE"/>
    <property type="match status" value="1"/>
</dbReference>
<name>A0A017HR36_9RHOB</name>
<dbReference type="GO" id="GO:0016757">
    <property type="term" value="F:glycosyltransferase activity"/>
    <property type="evidence" value="ECO:0007669"/>
    <property type="project" value="UniProtKB-KW"/>
</dbReference>
<evidence type="ECO:0000256" key="8">
    <source>
        <dbReference type="ARBA" id="ARBA00023316"/>
    </source>
</evidence>
<evidence type="ECO:0000256" key="6">
    <source>
        <dbReference type="ARBA" id="ARBA00022960"/>
    </source>
</evidence>
<organism evidence="12 13">
    <name type="scientific">Rubellimicrobium mesophilum DSM 19309</name>
    <dbReference type="NCBI Taxonomy" id="442562"/>
    <lineage>
        <taxon>Bacteria</taxon>
        <taxon>Pseudomonadati</taxon>
        <taxon>Pseudomonadota</taxon>
        <taxon>Alphaproteobacteria</taxon>
        <taxon>Rhodobacterales</taxon>
        <taxon>Roseobacteraceae</taxon>
        <taxon>Rubellimicrobium</taxon>
    </lineage>
</organism>
<feature type="domain" description="L,D-TPase catalytic" evidence="11">
    <location>
        <begin position="49"/>
        <end position="188"/>
    </location>
</feature>
<dbReference type="OrthoDB" id="9795305at2"/>
<evidence type="ECO:0000256" key="5">
    <source>
        <dbReference type="ARBA" id="ARBA00022801"/>
    </source>
</evidence>
<dbReference type="Proteomes" id="UP000019666">
    <property type="component" value="Unassembled WGS sequence"/>
</dbReference>
<evidence type="ECO:0000256" key="1">
    <source>
        <dbReference type="ARBA" id="ARBA00004752"/>
    </source>
</evidence>
<dbReference type="InterPro" id="IPR038063">
    <property type="entry name" value="Transpep_catalytic_dom"/>
</dbReference>
<dbReference type="InterPro" id="IPR050979">
    <property type="entry name" value="LD-transpeptidase"/>
</dbReference>
<comment type="pathway">
    <text evidence="1 9">Cell wall biogenesis; peptidoglycan biosynthesis.</text>
</comment>
<dbReference type="Gene3D" id="2.40.440.10">
    <property type="entry name" value="L,D-transpeptidase catalytic domain-like"/>
    <property type="match status" value="1"/>
</dbReference>
<evidence type="ECO:0000313" key="12">
    <source>
        <dbReference type="EMBL" id="EYD76598.1"/>
    </source>
</evidence>
<feature type="active site" description="Proton donor/acceptor" evidence="9">
    <location>
        <position position="148"/>
    </location>
</feature>
<keyword evidence="8 9" id="KW-0961">Cell wall biogenesis/degradation</keyword>
<reference evidence="12 13" key="1">
    <citation type="submission" date="2013-02" db="EMBL/GenBank/DDBJ databases">
        <authorList>
            <person name="Fiebig A."/>
            <person name="Goeker M."/>
            <person name="Klenk H.-P.P."/>
        </authorList>
    </citation>
    <scope>NUCLEOTIDE SEQUENCE [LARGE SCALE GENOMIC DNA]</scope>
    <source>
        <strain evidence="12 13">DSM 19309</strain>
    </source>
</reference>
<gene>
    <name evidence="12" type="ORF">Rumeso_01556</name>
</gene>
<dbReference type="RefSeq" id="WP_037277062.1">
    <property type="nucleotide sequence ID" value="NZ_KK088521.1"/>
</dbReference>
<feature type="active site" description="Nucleophile" evidence="9">
    <location>
        <position position="164"/>
    </location>
</feature>
<dbReference type="HOGENOM" id="CLU_042399_2_2_5"/>
<keyword evidence="6 9" id="KW-0133">Cell shape</keyword>
<comment type="caution">
    <text evidence="12">The sequence shown here is derived from an EMBL/GenBank/DDBJ whole genome shotgun (WGS) entry which is preliminary data.</text>
</comment>
<dbReference type="PANTHER" id="PTHR30582:SF24">
    <property type="entry name" value="L,D-TRANSPEPTIDASE ERFK_SRFK-RELATED"/>
    <property type="match status" value="1"/>
</dbReference>
<protein>
    <submittedName>
        <fullName evidence="12">ErfK/YbiS/YcfS/YnhG family protein/Tat domain protein</fullName>
    </submittedName>
</protein>
<evidence type="ECO:0000259" key="11">
    <source>
        <dbReference type="PROSITE" id="PS52029"/>
    </source>
</evidence>
<dbReference type="Pfam" id="PF03734">
    <property type="entry name" value="YkuD"/>
    <property type="match status" value="1"/>
</dbReference>
<evidence type="ECO:0000256" key="7">
    <source>
        <dbReference type="ARBA" id="ARBA00022984"/>
    </source>
</evidence>
<dbReference type="STRING" id="442562.Rumeso_01556"/>
<keyword evidence="7 9" id="KW-0573">Peptidoglycan synthesis</keyword>
<feature type="chain" id="PRO_5001493109" evidence="10">
    <location>
        <begin position="25"/>
        <end position="189"/>
    </location>
</feature>
<dbReference type="GO" id="GO:0005576">
    <property type="term" value="C:extracellular region"/>
    <property type="evidence" value="ECO:0007669"/>
    <property type="project" value="TreeGrafter"/>
</dbReference>
<evidence type="ECO:0000256" key="3">
    <source>
        <dbReference type="ARBA" id="ARBA00022676"/>
    </source>
</evidence>
<dbReference type="InterPro" id="IPR006311">
    <property type="entry name" value="TAT_signal"/>
</dbReference>
<keyword evidence="3" id="KW-0328">Glycosyltransferase</keyword>
<sequence>MLSRRHLLATGLAALGAASTRASAQQTVSALPPGWAPQIVPIQPGLAPYQIHVVPYEFALYWTLPDQTAIRYPVGIAAAGLYEPGTYYIGAKKEWPAWTPTPGMVERQPDLYGPYAEDGMPGGPDNPLGARALYLFTPERGDTFMRIHGTNKPETIGAAVSNGCVRLINDQIVDLYARVPMDSTVLFYP</sequence>
<feature type="signal peptide" evidence="10">
    <location>
        <begin position="1"/>
        <end position="24"/>
    </location>
</feature>
<comment type="similarity">
    <text evidence="2">Belongs to the YkuD family.</text>
</comment>
<dbReference type="UniPathway" id="UPA00219"/>
<dbReference type="PANTHER" id="PTHR30582">
    <property type="entry name" value="L,D-TRANSPEPTIDASE"/>
    <property type="match status" value="1"/>
</dbReference>
<evidence type="ECO:0000256" key="2">
    <source>
        <dbReference type="ARBA" id="ARBA00005992"/>
    </source>
</evidence>
<keyword evidence="13" id="KW-1185">Reference proteome</keyword>
<dbReference type="PROSITE" id="PS51318">
    <property type="entry name" value="TAT"/>
    <property type="match status" value="1"/>
</dbReference>
<dbReference type="EMBL" id="AOSK01000041">
    <property type="protein sequence ID" value="EYD76598.1"/>
    <property type="molecule type" value="Genomic_DNA"/>
</dbReference>
<keyword evidence="10" id="KW-0732">Signal</keyword>
<evidence type="ECO:0000256" key="9">
    <source>
        <dbReference type="PROSITE-ProRule" id="PRU01373"/>
    </source>
</evidence>
<dbReference type="CDD" id="cd16913">
    <property type="entry name" value="YkuD_like"/>
    <property type="match status" value="1"/>
</dbReference>
<proteinExistence type="inferred from homology"/>
<dbReference type="GO" id="GO:0071972">
    <property type="term" value="F:peptidoglycan L,D-transpeptidase activity"/>
    <property type="evidence" value="ECO:0007669"/>
    <property type="project" value="TreeGrafter"/>
</dbReference>
<dbReference type="GO" id="GO:0018104">
    <property type="term" value="P:peptidoglycan-protein cross-linking"/>
    <property type="evidence" value="ECO:0007669"/>
    <property type="project" value="TreeGrafter"/>
</dbReference>
<evidence type="ECO:0000313" key="13">
    <source>
        <dbReference type="Proteomes" id="UP000019666"/>
    </source>
</evidence>
<dbReference type="GO" id="GO:0071555">
    <property type="term" value="P:cell wall organization"/>
    <property type="evidence" value="ECO:0007669"/>
    <property type="project" value="UniProtKB-UniRule"/>
</dbReference>
<keyword evidence="4" id="KW-0808">Transferase</keyword>
<keyword evidence="5" id="KW-0378">Hydrolase</keyword>
<dbReference type="GO" id="GO:0008360">
    <property type="term" value="P:regulation of cell shape"/>
    <property type="evidence" value="ECO:0007669"/>
    <property type="project" value="UniProtKB-UniRule"/>
</dbReference>
<evidence type="ECO:0000256" key="4">
    <source>
        <dbReference type="ARBA" id="ARBA00022679"/>
    </source>
</evidence>